<reference evidence="2" key="1">
    <citation type="submission" date="2020-10" db="EMBL/GenBank/DDBJ databases">
        <title>Taxonomic study of unclassified bacteria belonging to the class Ktedonobacteria.</title>
        <authorList>
            <person name="Yabe S."/>
            <person name="Wang C.M."/>
            <person name="Zheng Y."/>
            <person name="Sakai Y."/>
            <person name="Cavaletti L."/>
            <person name="Monciardini P."/>
            <person name="Donadio S."/>
        </authorList>
    </citation>
    <scope>NUCLEOTIDE SEQUENCE</scope>
    <source>
        <strain evidence="2">ID150040</strain>
    </source>
</reference>
<dbReference type="AlphaFoldDB" id="A0A8J3ITP1"/>
<gene>
    <name evidence="2" type="ORF">KSF_067680</name>
</gene>
<keyword evidence="3" id="KW-1185">Reference proteome</keyword>
<protein>
    <recommendedName>
        <fullName evidence="1">LysM domain-containing protein</fullName>
    </recommendedName>
</protein>
<dbReference type="CDD" id="cd00118">
    <property type="entry name" value="LysM"/>
    <property type="match status" value="1"/>
</dbReference>
<dbReference type="Pfam" id="PF01476">
    <property type="entry name" value="LysM"/>
    <property type="match status" value="1"/>
</dbReference>
<dbReference type="SUPFAM" id="SSF54106">
    <property type="entry name" value="LysM domain"/>
    <property type="match status" value="1"/>
</dbReference>
<dbReference type="InterPro" id="IPR023346">
    <property type="entry name" value="Lysozyme-like_dom_sf"/>
</dbReference>
<evidence type="ECO:0000259" key="1">
    <source>
        <dbReference type="PROSITE" id="PS51782"/>
    </source>
</evidence>
<dbReference type="InterPro" id="IPR008258">
    <property type="entry name" value="Transglycosylase_SLT_dom_1"/>
</dbReference>
<feature type="domain" description="LysM" evidence="1">
    <location>
        <begin position="73"/>
        <end position="117"/>
    </location>
</feature>
<evidence type="ECO:0000313" key="2">
    <source>
        <dbReference type="EMBL" id="GHO96720.1"/>
    </source>
</evidence>
<dbReference type="PANTHER" id="PTHR37423">
    <property type="entry name" value="SOLUBLE LYTIC MUREIN TRANSGLYCOSYLASE-RELATED"/>
    <property type="match status" value="1"/>
</dbReference>
<sequence>MMNIPIRRISTRERIKRGINRNLKTRYQFFAPICKMLLFFSFAVLLFLGSLAADCSLPDAYASATPGPGKACHWYAVRSGDNLTRIAANTKTSIQTLARANHLKNINLIYKKQVLCIPYLIQQSGLMSNGTIRWYAYNALESATRGQVITTLQQAAAYYHLPASLVQAIAWQESGWQQRIISRDGGIGVMQIMPYTAMGLNTSARKHYDPYKLRGNIYLGTYYLAILWHNFHGDLNKVISAYNEGGWAVVHRGIFNWRYVKNVRSLMRSFE</sequence>
<dbReference type="InterPro" id="IPR036779">
    <property type="entry name" value="LysM_dom_sf"/>
</dbReference>
<proteinExistence type="predicted"/>
<dbReference type="Gene3D" id="3.10.350.10">
    <property type="entry name" value="LysM domain"/>
    <property type="match status" value="1"/>
</dbReference>
<dbReference type="SUPFAM" id="SSF53955">
    <property type="entry name" value="Lysozyme-like"/>
    <property type="match status" value="1"/>
</dbReference>
<dbReference type="EMBL" id="BNJK01000001">
    <property type="protein sequence ID" value="GHO96720.1"/>
    <property type="molecule type" value="Genomic_DNA"/>
</dbReference>
<dbReference type="InterPro" id="IPR018392">
    <property type="entry name" value="LysM"/>
</dbReference>
<dbReference type="Proteomes" id="UP000597444">
    <property type="component" value="Unassembled WGS sequence"/>
</dbReference>
<accession>A0A8J3ITP1</accession>
<name>A0A8J3ITP1_9CHLR</name>
<dbReference type="RefSeq" id="WP_220207323.1">
    <property type="nucleotide sequence ID" value="NZ_BNJK01000001.1"/>
</dbReference>
<dbReference type="SMART" id="SM00257">
    <property type="entry name" value="LysM"/>
    <property type="match status" value="1"/>
</dbReference>
<dbReference type="PANTHER" id="PTHR37423:SF2">
    <property type="entry name" value="MEMBRANE-BOUND LYTIC MUREIN TRANSGLYCOSYLASE C"/>
    <property type="match status" value="1"/>
</dbReference>
<dbReference type="Pfam" id="PF01464">
    <property type="entry name" value="SLT"/>
    <property type="match status" value="1"/>
</dbReference>
<evidence type="ECO:0000313" key="3">
    <source>
        <dbReference type="Proteomes" id="UP000597444"/>
    </source>
</evidence>
<dbReference type="Gene3D" id="1.10.530.10">
    <property type="match status" value="1"/>
</dbReference>
<organism evidence="2 3">
    <name type="scientific">Reticulibacter mediterranei</name>
    <dbReference type="NCBI Taxonomy" id="2778369"/>
    <lineage>
        <taxon>Bacteria</taxon>
        <taxon>Bacillati</taxon>
        <taxon>Chloroflexota</taxon>
        <taxon>Ktedonobacteria</taxon>
        <taxon>Ktedonobacterales</taxon>
        <taxon>Reticulibacteraceae</taxon>
        <taxon>Reticulibacter</taxon>
    </lineage>
</organism>
<comment type="caution">
    <text evidence="2">The sequence shown here is derived from an EMBL/GenBank/DDBJ whole genome shotgun (WGS) entry which is preliminary data.</text>
</comment>
<dbReference type="PROSITE" id="PS51782">
    <property type="entry name" value="LYSM"/>
    <property type="match status" value="1"/>
</dbReference>